<dbReference type="Proteomes" id="UP000243459">
    <property type="component" value="Chromosome 4"/>
</dbReference>
<evidence type="ECO:0000256" key="1">
    <source>
        <dbReference type="ARBA" id="ARBA00010016"/>
    </source>
</evidence>
<evidence type="ECO:0008006" key="5">
    <source>
        <dbReference type="Google" id="ProtNLM"/>
    </source>
</evidence>
<evidence type="ECO:0000313" key="4">
    <source>
        <dbReference type="Proteomes" id="UP000243459"/>
    </source>
</evidence>
<organism evidence="3 4">
    <name type="scientific">Asparagus officinalis</name>
    <name type="common">Garden asparagus</name>
    <dbReference type="NCBI Taxonomy" id="4686"/>
    <lineage>
        <taxon>Eukaryota</taxon>
        <taxon>Viridiplantae</taxon>
        <taxon>Streptophyta</taxon>
        <taxon>Embryophyta</taxon>
        <taxon>Tracheophyta</taxon>
        <taxon>Spermatophyta</taxon>
        <taxon>Magnoliopsida</taxon>
        <taxon>Liliopsida</taxon>
        <taxon>Asparagales</taxon>
        <taxon>Asparagaceae</taxon>
        <taxon>Asparagoideae</taxon>
        <taxon>Asparagus</taxon>
    </lineage>
</organism>
<feature type="compositionally biased region" description="Low complexity" evidence="2">
    <location>
        <begin position="97"/>
        <end position="122"/>
    </location>
</feature>
<dbReference type="GO" id="GO:0051225">
    <property type="term" value="P:spindle assembly"/>
    <property type="evidence" value="ECO:0007669"/>
    <property type="project" value="TreeGrafter"/>
</dbReference>
<evidence type="ECO:0000313" key="3">
    <source>
        <dbReference type="EMBL" id="ONK72920.1"/>
    </source>
</evidence>
<feature type="compositionally biased region" description="Polar residues" evidence="2">
    <location>
        <begin position="296"/>
        <end position="312"/>
    </location>
</feature>
<proteinExistence type="inferred from homology"/>
<protein>
    <recommendedName>
        <fullName evidence="5">AUGMIN subunit 8</fullName>
    </recommendedName>
</protein>
<dbReference type="GO" id="GO:0008017">
    <property type="term" value="F:microtubule binding"/>
    <property type="evidence" value="ECO:0007669"/>
    <property type="project" value="TreeGrafter"/>
</dbReference>
<feature type="compositionally biased region" description="Polar residues" evidence="2">
    <location>
        <begin position="322"/>
        <end position="346"/>
    </location>
</feature>
<feature type="region of interest" description="Disordered" evidence="2">
    <location>
        <begin position="193"/>
        <end position="228"/>
    </location>
</feature>
<reference evidence="4" key="1">
    <citation type="journal article" date="2017" name="Nat. Commun.">
        <title>The asparagus genome sheds light on the origin and evolution of a young Y chromosome.</title>
        <authorList>
            <person name="Harkess A."/>
            <person name="Zhou J."/>
            <person name="Xu C."/>
            <person name="Bowers J.E."/>
            <person name="Van der Hulst R."/>
            <person name="Ayyampalayam S."/>
            <person name="Mercati F."/>
            <person name="Riccardi P."/>
            <person name="McKain M.R."/>
            <person name="Kakrana A."/>
            <person name="Tang H."/>
            <person name="Ray J."/>
            <person name="Groenendijk J."/>
            <person name="Arikit S."/>
            <person name="Mathioni S.M."/>
            <person name="Nakano M."/>
            <person name="Shan H."/>
            <person name="Telgmann-Rauber A."/>
            <person name="Kanno A."/>
            <person name="Yue Z."/>
            <person name="Chen H."/>
            <person name="Li W."/>
            <person name="Chen Y."/>
            <person name="Xu X."/>
            <person name="Zhang Y."/>
            <person name="Luo S."/>
            <person name="Chen H."/>
            <person name="Gao J."/>
            <person name="Mao Z."/>
            <person name="Pires J.C."/>
            <person name="Luo M."/>
            <person name="Kudrna D."/>
            <person name="Wing R.A."/>
            <person name="Meyers B.C."/>
            <person name="Yi K."/>
            <person name="Kong H."/>
            <person name="Lavrijsen P."/>
            <person name="Sunseri F."/>
            <person name="Falavigna A."/>
            <person name="Ye Y."/>
            <person name="Leebens-Mack J.H."/>
            <person name="Chen G."/>
        </authorList>
    </citation>
    <scope>NUCLEOTIDE SEQUENCE [LARGE SCALE GENOMIC DNA]</scope>
    <source>
        <strain evidence="4">cv. DH0086</strain>
    </source>
</reference>
<dbReference type="Pfam" id="PF04484">
    <property type="entry name" value="QWRF"/>
    <property type="match status" value="1"/>
</dbReference>
<dbReference type="EMBL" id="CM007384">
    <property type="protein sequence ID" value="ONK72920.1"/>
    <property type="molecule type" value="Genomic_DNA"/>
</dbReference>
<feature type="region of interest" description="Disordered" evidence="2">
    <location>
        <begin position="18"/>
        <end position="126"/>
    </location>
</feature>
<dbReference type="GO" id="GO:0005737">
    <property type="term" value="C:cytoplasm"/>
    <property type="evidence" value="ECO:0007669"/>
    <property type="project" value="TreeGrafter"/>
</dbReference>
<dbReference type="PANTHER" id="PTHR31807:SF37">
    <property type="entry name" value="HAUS AUGMIN-LIKE COMPLEX SUBUNIT 8"/>
    <property type="match status" value="1"/>
</dbReference>
<feature type="region of interest" description="Disordered" evidence="2">
    <location>
        <begin position="274"/>
        <end position="346"/>
    </location>
</feature>
<evidence type="ECO:0000256" key="2">
    <source>
        <dbReference type="SAM" id="MobiDB-lite"/>
    </source>
</evidence>
<dbReference type="AlphaFoldDB" id="A0A5P1F8S8"/>
<sequence>MDKCTLEPLQTVAQLKKIQKNGKPRLPLAPSEKHNSGLVSRKHLTREVASRYKSGITTRANPNTNPRRYPSPDASHHFPTTGASLPERAQSAERRPSTSSSRSSSPNRSSKPSMCLSSSSKSTTPVNDFAMEMHNTSSRSLATRTLDGLWPSIRSLSSSFQAESFAGKKDRMVTNASSDQALKSSTNMVTARKKTPLGGRNSLDLFENSKPVENSTTRPVDKKMLPGVMDGKVTSTNLARSGGIFDKVSQSASSLISSRGVSPRRMPISRAIQQPRNEMARKVSLNASGRGKHDSISSLSAPSHPVRTQSSPIPRLHRLPSPSRTLSAPSLISKTMQSPLRASSTPFSLSRCKTSQVSATPSVLSYIVDVHKGKKSENHVDNVHQLQLLYNRDLQWRFVNALALDALFIQKIRTEVGKLDAFQF</sequence>
<dbReference type="GO" id="GO:0005880">
    <property type="term" value="C:nuclear microtubule"/>
    <property type="evidence" value="ECO:0007669"/>
    <property type="project" value="TreeGrafter"/>
</dbReference>
<dbReference type="InterPro" id="IPR007573">
    <property type="entry name" value="QWRF"/>
</dbReference>
<gene>
    <name evidence="3" type="ORF">A4U43_C04F24930</name>
</gene>
<keyword evidence="4" id="KW-1185">Reference proteome</keyword>
<comment type="similarity">
    <text evidence="1">Belongs to the QWRF family.</text>
</comment>
<dbReference type="PANTHER" id="PTHR31807">
    <property type="entry name" value="AUGMIN FAMILY MEMBER"/>
    <property type="match status" value="1"/>
</dbReference>
<name>A0A5P1F8S8_ASPOF</name>
<dbReference type="Gramene" id="ONK72920">
    <property type="protein sequence ID" value="ONK72920"/>
    <property type="gene ID" value="A4U43_C04F24930"/>
</dbReference>
<feature type="compositionally biased region" description="Polar residues" evidence="2">
    <location>
        <begin position="55"/>
        <end position="66"/>
    </location>
</feature>
<accession>A0A5P1F8S8</accession>